<feature type="compositionally biased region" description="Acidic residues" evidence="1">
    <location>
        <begin position="89"/>
        <end position="112"/>
    </location>
</feature>
<feature type="region of interest" description="Disordered" evidence="1">
    <location>
        <begin position="72"/>
        <end position="125"/>
    </location>
</feature>
<name>A0A6P7GWW5_DIAVI</name>
<feature type="compositionally biased region" description="Basic and acidic residues" evidence="1">
    <location>
        <begin position="11"/>
        <end position="48"/>
    </location>
</feature>
<feature type="compositionally biased region" description="Basic and acidic residues" evidence="1">
    <location>
        <begin position="191"/>
        <end position="200"/>
    </location>
</feature>
<dbReference type="RefSeq" id="XP_028153969.1">
    <property type="nucleotide sequence ID" value="XM_028298168.1"/>
</dbReference>
<dbReference type="InParanoid" id="A0A6P7GWW5"/>
<protein>
    <submittedName>
        <fullName evidence="2">Gelsolin-related protein of 125 kDa-like</fullName>
    </submittedName>
</protein>
<feature type="region of interest" description="Disordered" evidence="1">
    <location>
        <begin position="1"/>
        <end position="54"/>
    </location>
</feature>
<feature type="compositionally biased region" description="Basic and acidic residues" evidence="1">
    <location>
        <begin position="74"/>
        <end position="88"/>
    </location>
</feature>
<dbReference type="AlphaFoldDB" id="A0A6P7GWW5"/>
<reference evidence="2" key="1">
    <citation type="submission" date="2025-08" db="UniProtKB">
        <authorList>
            <consortium name="RefSeq"/>
        </authorList>
    </citation>
    <scope>IDENTIFICATION</scope>
    <source>
        <tissue evidence="2">Whole insect</tissue>
    </source>
</reference>
<sequence>MDSTKTKKGIVKHEDDYRQGNKDDEKTKKNENGEERPQDGRLVEEEQRRKNKISKKKYWIGTAKKYTVARHRRELGDDVLKEINRAEEEKEEGDTGEEDPSVETVQVEETEAEGEKERQINTQWQDIEESILSALLFDEEDREEMKQNKKRNGDSLEINEKFKKEKREEDSKETKGGTRHPKCQRIHRGRTKDQSEKANR</sequence>
<organism evidence="2">
    <name type="scientific">Diabrotica virgifera virgifera</name>
    <name type="common">western corn rootworm</name>
    <dbReference type="NCBI Taxonomy" id="50390"/>
    <lineage>
        <taxon>Eukaryota</taxon>
        <taxon>Metazoa</taxon>
        <taxon>Ecdysozoa</taxon>
        <taxon>Arthropoda</taxon>
        <taxon>Hexapoda</taxon>
        <taxon>Insecta</taxon>
        <taxon>Pterygota</taxon>
        <taxon>Neoptera</taxon>
        <taxon>Endopterygota</taxon>
        <taxon>Coleoptera</taxon>
        <taxon>Polyphaga</taxon>
        <taxon>Cucujiformia</taxon>
        <taxon>Chrysomeloidea</taxon>
        <taxon>Chrysomelidae</taxon>
        <taxon>Galerucinae</taxon>
        <taxon>Diabroticina</taxon>
        <taxon>Diabroticites</taxon>
        <taxon>Diabrotica</taxon>
    </lineage>
</organism>
<feature type="compositionally biased region" description="Basic residues" evidence="1">
    <location>
        <begin position="177"/>
        <end position="190"/>
    </location>
</feature>
<gene>
    <name evidence="2" type="primary">LOC114347468</name>
</gene>
<evidence type="ECO:0000313" key="2">
    <source>
        <dbReference type="RefSeq" id="XP_028153969.1"/>
    </source>
</evidence>
<feature type="compositionally biased region" description="Basic residues" evidence="1">
    <location>
        <begin position="1"/>
        <end position="10"/>
    </location>
</feature>
<proteinExistence type="predicted"/>
<feature type="compositionally biased region" description="Basic and acidic residues" evidence="1">
    <location>
        <begin position="143"/>
        <end position="176"/>
    </location>
</feature>
<accession>A0A6P7GWW5</accession>
<evidence type="ECO:0000256" key="1">
    <source>
        <dbReference type="SAM" id="MobiDB-lite"/>
    </source>
</evidence>
<feature type="region of interest" description="Disordered" evidence="1">
    <location>
        <begin position="137"/>
        <end position="200"/>
    </location>
</feature>